<proteinExistence type="predicted"/>
<protein>
    <submittedName>
        <fullName evidence="1">Uncharacterized protein</fullName>
    </submittedName>
</protein>
<comment type="caution">
    <text evidence="1">The sequence shown here is derived from an EMBL/GenBank/DDBJ whole genome shotgun (WGS) entry which is preliminary data.</text>
</comment>
<organism evidence="1 2">
    <name type="scientific">Paeniroseomonas aquatica</name>
    <dbReference type="NCBI Taxonomy" id="373043"/>
    <lineage>
        <taxon>Bacteria</taxon>
        <taxon>Pseudomonadati</taxon>
        <taxon>Pseudomonadota</taxon>
        <taxon>Alphaproteobacteria</taxon>
        <taxon>Acetobacterales</taxon>
        <taxon>Acetobacteraceae</taxon>
        <taxon>Paeniroseomonas</taxon>
    </lineage>
</organism>
<reference evidence="2" key="1">
    <citation type="journal article" date="2019" name="Int. J. Syst. Evol. Microbiol.">
        <title>The Global Catalogue of Microorganisms (GCM) 10K type strain sequencing project: providing services to taxonomists for standard genome sequencing and annotation.</title>
        <authorList>
            <consortium name="The Broad Institute Genomics Platform"/>
            <consortium name="The Broad Institute Genome Sequencing Center for Infectious Disease"/>
            <person name="Wu L."/>
            <person name="Ma J."/>
        </authorList>
    </citation>
    <scope>NUCLEOTIDE SEQUENCE [LARGE SCALE GENOMIC DNA]</scope>
    <source>
        <strain evidence="2">CECT 7131</strain>
    </source>
</reference>
<dbReference type="Proteomes" id="UP001529369">
    <property type="component" value="Unassembled WGS sequence"/>
</dbReference>
<dbReference type="RefSeq" id="WP_211847694.1">
    <property type="nucleotide sequence ID" value="NZ_JAUFPN010000006.1"/>
</dbReference>
<name>A0ABT7ZZN4_9PROT</name>
<gene>
    <name evidence="1" type="ORF">QWZ14_00880</name>
</gene>
<evidence type="ECO:0000313" key="1">
    <source>
        <dbReference type="EMBL" id="MDN3562935.1"/>
    </source>
</evidence>
<accession>A0ABT7ZZN4</accession>
<evidence type="ECO:0000313" key="2">
    <source>
        <dbReference type="Proteomes" id="UP001529369"/>
    </source>
</evidence>
<dbReference type="EMBL" id="JAUFPN010000006">
    <property type="protein sequence ID" value="MDN3562935.1"/>
    <property type="molecule type" value="Genomic_DNA"/>
</dbReference>
<sequence>MERQAFASPRSRKQLHRTVSPVALIGVIGFDGRFELEALRLYALPEDAPAILYRCPSLPAATRTLALETIWDLPSLGPGATANVDVTVPGAQRGDFADASLDISSIAFVLDCHVWSNSTVRITARNVSASTVGLAVAPLAVQVVKRRVP</sequence>
<keyword evidence="2" id="KW-1185">Reference proteome</keyword>